<dbReference type="PANTHER" id="PTHR10695:SF46">
    <property type="entry name" value="BIFUNCTIONAL COENZYME A SYNTHASE-RELATED"/>
    <property type="match status" value="1"/>
</dbReference>
<evidence type="ECO:0000256" key="6">
    <source>
        <dbReference type="ARBA" id="ARBA00022840"/>
    </source>
</evidence>
<dbReference type="Proteomes" id="UP000265801">
    <property type="component" value="Unassembled WGS sequence"/>
</dbReference>
<gene>
    <name evidence="8" type="primary">coaE</name>
    <name evidence="10" type="ORF">D3H55_18255</name>
</gene>
<dbReference type="Pfam" id="PF01121">
    <property type="entry name" value="CoaE"/>
    <property type="match status" value="1"/>
</dbReference>
<dbReference type="GO" id="GO:0005524">
    <property type="term" value="F:ATP binding"/>
    <property type="evidence" value="ECO:0007669"/>
    <property type="project" value="UniProtKB-UniRule"/>
</dbReference>
<dbReference type="EC" id="2.7.1.24" evidence="8 9"/>
<evidence type="ECO:0000313" key="11">
    <source>
        <dbReference type="Proteomes" id="UP000265801"/>
    </source>
</evidence>
<dbReference type="AlphaFoldDB" id="A0A3A1QTT2"/>
<keyword evidence="11" id="KW-1185">Reference proteome</keyword>
<keyword evidence="3 8" id="KW-0808">Transferase</keyword>
<dbReference type="RefSeq" id="WP_119548750.1">
    <property type="nucleotide sequence ID" value="NZ_QXIR01000030.1"/>
</dbReference>
<dbReference type="NCBIfam" id="TIGR00152">
    <property type="entry name" value="dephospho-CoA kinase"/>
    <property type="match status" value="1"/>
</dbReference>
<dbReference type="InterPro" id="IPR001977">
    <property type="entry name" value="Depp_CoAkinase"/>
</dbReference>
<keyword evidence="5 8" id="KW-0418">Kinase</keyword>
<comment type="function">
    <text evidence="8">Catalyzes the phosphorylation of the 3'-hydroxyl group of dephosphocoenzyme A to form coenzyme A.</text>
</comment>
<accession>A0A3A1QTT2</accession>
<comment type="similarity">
    <text evidence="1 8">Belongs to the CoaE family.</text>
</comment>
<evidence type="ECO:0000313" key="10">
    <source>
        <dbReference type="EMBL" id="RIW29721.1"/>
    </source>
</evidence>
<evidence type="ECO:0000256" key="7">
    <source>
        <dbReference type="ARBA" id="ARBA00022993"/>
    </source>
</evidence>
<dbReference type="InterPro" id="IPR027417">
    <property type="entry name" value="P-loop_NTPase"/>
</dbReference>
<keyword evidence="4 8" id="KW-0547">Nucleotide-binding</keyword>
<evidence type="ECO:0000256" key="5">
    <source>
        <dbReference type="ARBA" id="ARBA00022777"/>
    </source>
</evidence>
<dbReference type="PROSITE" id="PS51219">
    <property type="entry name" value="DPCK"/>
    <property type="match status" value="1"/>
</dbReference>
<reference evidence="10 11" key="1">
    <citation type="submission" date="2018-09" db="EMBL/GenBank/DDBJ databases">
        <title>Bacillus saliacetes sp. nov., isolated from Thai shrimp paste (Ka-pi).</title>
        <authorList>
            <person name="Daroonpunt R."/>
            <person name="Tanasupawat S."/>
            <person name="Yiamsombut S."/>
        </authorList>
    </citation>
    <scope>NUCLEOTIDE SEQUENCE [LARGE SCALE GENOMIC DNA]</scope>
    <source>
        <strain evidence="10 11">SKP7-4</strain>
    </source>
</reference>
<dbReference type="Gene3D" id="3.40.50.300">
    <property type="entry name" value="P-loop containing nucleotide triphosphate hydrolases"/>
    <property type="match status" value="1"/>
</dbReference>
<evidence type="ECO:0000256" key="8">
    <source>
        <dbReference type="HAMAP-Rule" id="MF_00376"/>
    </source>
</evidence>
<dbReference type="FunFam" id="3.40.50.300:FF:000991">
    <property type="entry name" value="Dephospho-CoA kinase"/>
    <property type="match status" value="1"/>
</dbReference>
<dbReference type="EMBL" id="QXIR01000030">
    <property type="protein sequence ID" value="RIW29721.1"/>
    <property type="molecule type" value="Genomic_DNA"/>
</dbReference>
<protein>
    <recommendedName>
        <fullName evidence="8 9">Dephospho-CoA kinase</fullName>
        <ecNumber evidence="8 9">2.7.1.24</ecNumber>
    </recommendedName>
    <alternativeName>
        <fullName evidence="8">Dephosphocoenzyme A kinase</fullName>
    </alternativeName>
</protein>
<dbReference type="GO" id="GO:0015937">
    <property type="term" value="P:coenzyme A biosynthetic process"/>
    <property type="evidence" value="ECO:0007669"/>
    <property type="project" value="UniProtKB-UniRule"/>
</dbReference>
<dbReference type="OrthoDB" id="9812943at2"/>
<keyword evidence="6 8" id="KW-0067">ATP-binding</keyword>
<comment type="subcellular location">
    <subcellularLocation>
        <location evidence="8">Cytoplasm</location>
    </subcellularLocation>
</comment>
<evidence type="ECO:0000256" key="9">
    <source>
        <dbReference type="NCBIfam" id="TIGR00152"/>
    </source>
</evidence>
<dbReference type="GO" id="GO:0005737">
    <property type="term" value="C:cytoplasm"/>
    <property type="evidence" value="ECO:0007669"/>
    <property type="project" value="UniProtKB-SubCell"/>
</dbReference>
<comment type="caution">
    <text evidence="10">The sequence shown here is derived from an EMBL/GenBank/DDBJ whole genome shotgun (WGS) entry which is preliminary data.</text>
</comment>
<evidence type="ECO:0000256" key="2">
    <source>
        <dbReference type="ARBA" id="ARBA00022490"/>
    </source>
</evidence>
<proteinExistence type="inferred from homology"/>
<dbReference type="SUPFAM" id="SSF52540">
    <property type="entry name" value="P-loop containing nucleoside triphosphate hydrolases"/>
    <property type="match status" value="1"/>
</dbReference>
<dbReference type="UniPathway" id="UPA00241">
    <property type="reaction ID" value="UER00356"/>
</dbReference>
<dbReference type="CDD" id="cd02022">
    <property type="entry name" value="DPCK"/>
    <property type="match status" value="1"/>
</dbReference>
<comment type="catalytic activity">
    <reaction evidence="8">
        <text>3'-dephospho-CoA + ATP = ADP + CoA + H(+)</text>
        <dbReference type="Rhea" id="RHEA:18245"/>
        <dbReference type="ChEBI" id="CHEBI:15378"/>
        <dbReference type="ChEBI" id="CHEBI:30616"/>
        <dbReference type="ChEBI" id="CHEBI:57287"/>
        <dbReference type="ChEBI" id="CHEBI:57328"/>
        <dbReference type="ChEBI" id="CHEBI:456216"/>
        <dbReference type="EC" id="2.7.1.24"/>
    </reaction>
</comment>
<comment type="pathway">
    <text evidence="8">Cofactor biosynthesis; coenzyme A biosynthesis; CoA from (R)-pantothenate: step 5/5.</text>
</comment>
<evidence type="ECO:0000256" key="4">
    <source>
        <dbReference type="ARBA" id="ARBA00022741"/>
    </source>
</evidence>
<feature type="binding site" evidence="8">
    <location>
        <begin position="12"/>
        <end position="17"/>
    </location>
    <ligand>
        <name>ATP</name>
        <dbReference type="ChEBI" id="CHEBI:30616"/>
    </ligand>
</feature>
<keyword evidence="2 8" id="KW-0963">Cytoplasm</keyword>
<keyword evidence="7 8" id="KW-0173">Coenzyme A biosynthesis</keyword>
<evidence type="ECO:0000256" key="3">
    <source>
        <dbReference type="ARBA" id="ARBA00022679"/>
    </source>
</evidence>
<name>A0A3A1QTT2_9BACI</name>
<dbReference type="HAMAP" id="MF_00376">
    <property type="entry name" value="Dephospho_CoA_kinase"/>
    <property type="match status" value="1"/>
</dbReference>
<dbReference type="PANTHER" id="PTHR10695">
    <property type="entry name" value="DEPHOSPHO-COA KINASE-RELATED"/>
    <property type="match status" value="1"/>
</dbReference>
<organism evidence="10 11">
    <name type="scientific">Bacillus salacetis</name>
    <dbReference type="NCBI Taxonomy" id="2315464"/>
    <lineage>
        <taxon>Bacteria</taxon>
        <taxon>Bacillati</taxon>
        <taxon>Bacillota</taxon>
        <taxon>Bacilli</taxon>
        <taxon>Bacillales</taxon>
        <taxon>Bacillaceae</taxon>
        <taxon>Bacillus</taxon>
    </lineage>
</organism>
<evidence type="ECO:0000256" key="1">
    <source>
        <dbReference type="ARBA" id="ARBA00009018"/>
    </source>
</evidence>
<sequence length="200" mass="21923">MKAIIGLTGGIASGKSTVSKLLVQKGFSVVDADAAARKVVEPGEPALGRIIEAFGKGILLSDGSLNRAALGDIIFNDEKRRKELNGIVHPAVRAQMLSEKDMAFNNGKNTVIMDIPLLYESDLSWMVDRTIVVYVDRETQLTRLMERNSLAKAEALARIESQMPLEKKKELAEAVLDNRGTIESTLAQLDDLIVHWNLVP</sequence>
<dbReference type="GO" id="GO:0004140">
    <property type="term" value="F:dephospho-CoA kinase activity"/>
    <property type="evidence" value="ECO:0007669"/>
    <property type="project" value="UniProtKB-UniRule"/>
</dbReference>